<protein>
    <submittedName>
        <fullName evidence="1">Putative capsid protein</fullName>
    </submittedName>
</protein>
<dbReference type="EMBL" id="MT142278">
    <property type="protein sequence ID" value="QJA77347.1"/>
    <property type="molecule type" value="Genomic_DNA"/>
</dbReference>
<sequence>MSTIGATAPSQHTINYDALLSTTLMAYRPTMIDNIFKSSAFLAALRKYGGIEYQNGGERVQIPLMYEENDTFKSYSGSNSAPLES</sequence>
<dbReference type="AlphaFoldDB" id="A0A6M3K6S5"/>
<organism evidence="1">
    <name type="scientific">viral metagenome</name>
    <dbReference type="NCBI Taxonomy" id="1070528"/>
    <lineage>
        <taxon>unclassified sequences</taxon>
        <taxon>metagenomes</taxon>
        <taxon>organismal metagenomes</taxon>
    </lineage>
</organism>
<name>A0A6M3K6S5_9ZZZZ</name>
<proteinExistence type="predicted"/>
<evidence type="ECO:0000313" key="1">
    <source>
        <dbReference type="EMBL" id="QJA77347.1"/>
    </source>
</evidence>
<reference evidence="1" key="1">
    <citation type="submission" date="2020-03" db="EMBL/GenBank/DDBJ databases">
        <title>The deep terrestrial virosphere.</title>
        <authorList>
            <person name="Holmfeldt K."/>
            <person name="Nilsson E."/>
            <person name="Simone D."/>
            <person name="Lopez-Fernandez M."/>
            <person name="Wu X."/>
            <person name="de Brujin I."/>
            <person name="Lundin D."/>
            <person name="Andersson A."/>
            <person name="Bertilsson S."/>
            <person name="Dopson M."/>
        </authorList>
    </citation>
    <scope>NUCLEOTIDE SEQUENCE</scope>
    <source>
        <strain evidence="1">MM415A01322</strain>
    </source>
</reference>
<accession>A0A6M3K6S5</accession>
<gene>
    <name evidence="1" type="ORF">MM415A01322_0012</name>
</gene>